<dbReference type="EMBL" id="JAUCMV010000002">
    <property type="protein sequence ID" value="KAK0415835.1"/>
    <property type="molecule type" value="Genomic_DNA"/>
</dbReference>
<feature type="transmembrane region" description="Helical" evidence="2">
    <location>
        <begin position="321"/>
        <end position="342"/>
    </location>
</feature>
<dbReference type="GO" id="GO:0005886">
    <property type="term" value="C:plasma membrane"/>
    <property type="evidence" value="ECO:0007669"/>
    <property type="project" value="TreeGrafter"/>
</dbReference>
<evidence type="ECO:0000256" key="1">
    <source>
        <dbReference type="ARBA" id="ARBA00005585"/>
    </source>
</evidence>
<dbReference type="Pfam" id="PF12349">
    <property type="entry name" value="Sterol-sensing"/>
    <property type="match status" value="1"/>
</dbReference>
<dbReference type="GO" id="GO:0030659">
    <property type="term" value="C:cytoplasmic vesicle membrane"/>
    <property type="evidence" value="ECO:0007669"/>
    <property type="project" value="TreeGrafter"/>
</dbReference>
<feature type="domain" description="SSD" evidence="3">
    <location>
        <begin position="260"/>
        <end position="420"/>
    </location>
</feature>
<dbReference type="InterPro" id="IPR051697">
    <property type="entry name" value="Patched_domain-protein"/>
</dbReference>
<feature type="transmembrane region" description="Helical" evidence="2">
    <location>
        <begin position="390"/>
        <end position="420"/>
    </location>
</feature>
<protein>
    <recommendedName>
        <fullName evidence="3">SSD domain-containing protein</fullName>
    </recommendedName>
</protein>
<dbReference type="InterPro" id="IPR000731">
    <property type="entry name" value="SSD"/>
</dbReference>
<sequence>MSFHVVVSQFFEWETSLVVRWPLPFIVGPLAFTFALVGYAVYDFKGLNQGNQTLEMFLPDEMQSLKDLHMLIKLFPPKDALRDSYSLFGSKFAYVIYEDHSQPQPNVLSPQSIRNLANLHKTILAIKDKRGRIYSDICLLGDGEECAKHPIFLALEDDQPMFILPFLSRYPMLKISNVTIDNAVIFGNVTVKKSLTDKSGNAPIAHATAIRLVYVLEPDLKDDDWVRQFVVDTRRLQYPNASLFFSSSCSLPDEMERNGALLIPWIPWMVVVLLGFCMIVCSTSDAVRSQPFIGITSMLNASLAVVTACATLIILQYPFLHMILIMPFLVISIGTDNMFLMLKSWRLLENRCLNTDERFVEAITEVSVSLMITSLTDGLSFSVGSTSDFLAVRVFCTYCALSILYMFLFQMTFLMGIMVLHCRREVAGRHWLFMVKLSAEEADDSYLMRCFFRKLSIKKQRANEDSQFYEKVAKVLENRIAQLLVLLIYVAYLAASVNWILQFPLGLDLKTLTPDESFAADELRAQERLFTDYGAFCFAVIHTKDLHLHDAQIRFELLELYENLTSSAYASKGDFWLETYEKNFASDPAVPTIQKPKDFMRSLIRFLDTPAYKKYRSDIRFNATGHIESIKIIMRIRKRGPQNDAPRAAILRGRLERSGFPGFVYDTSFLIVDQQSVTVSNVIGNVVLAIFVMLLISILLIPRPASAFSIALSILSINIGVVGALSASGTRLDIISMITIVMSIGFSVDYATHVTFHYLIQRRDRLKKSLEVMVYPITQAALSTAIGVSILGVVPSYMIRTFVLTVVYVVAIGLLHSLLFLPVLLSVVVPSSEYLVPYSSHSHIVKDRRAPIESSRTKVSNSRMKCYRPEHIYAIPP</sequence>
<feature type="transmembrane region" description="Helical" evidence="2">
    <location>
        <begin position="772"/>
        <end position="794"/>
    </location>
</feature>
<feature type="transmembrane region" description="Helical" evidence="2">
    <location>
        <begin position="21"/>
        <end position="42"/>
    </location>
</feature>
<dbReference type="PANTHER" id="PTHR10796:SF96">
    <property type="entry name" value="PATCHED-RELATED PROTEIN 9"/>
    <property type="match status" value="1"/>
</dbReference>
<proteinExistence type="inferred from homology"/>
<dbReference type="Gene3D" id="1.20.1640.10">
    <property type="entry name" value="Multidrug efflux transporter AcrB transmembrane domain"/>
    <property type="match status" value="2"/>
</dbReference>
<organism evidence="4 5">
    <name type="scientific">Steinernema hermaphroditum</name>
    <dbReference type="NCBI Taxonomy" id="289476"/>
    <lineage>
        <taxon>Eukaryota</taxon>
        <taxon>Metazoa</taxon>
        <taxon>Ecdysozoa</taxon>
        <taxon>Nematoda</taxon>
        <taxon>Chromadorea</taxon>
        <taxon>Rhabditida</taxon>
        <taxon>Tylenchina</taxon>
        <taxon>Panagrolaimomorpha</taxon>
        <taxon>Strongyloidoidea</taxon>
        <taxon>Steinernematidae</taxon>
        <taxon>Steinernema</taxon>
    </lineage>
</organism>
<keyword evidence="2" id="KW-1133">Transmembrane helix</keyword>
<feature type="transmembrane region" description="Helical" evidence="2">
    <location>
        <begin position="480"/>
        <end position="501"/>
    </location>
</feature>
<dbReference type="GO" id="GO:0006897">
    <property type="term" value="P:endocytosis"/>
    <property type="evidence" value="ECO:0007669"/>
    <property type="project" value="TreeGrafter"/>
</dbReference>
<feature type="transmembrane region" description="Helical" evidence="2">
    <location>
        <begin position="259"/>
        <end position="280"/>
    </location>
</feature>
<evidence type="ECO:0000313" key="4">
    <source>
        <dbReference type="EMBL" id="KAK0415835.1"/>
    </source>
</evidence>
<comment type="similarity">
    <text evidence="1">Belongs to the patched family.</text>
</comment>
<name>A0AA39M087_9BILA</name>
<keyword evidence="2" id="KW-0812">Transmembrane</keyword>
<feature type="transmembrane region" description="Helical" evidence="2">
    <location>
        <begin position="806"/>
        <end position="829"/>
    </location>
</feature>
<dbReference type="SUPFAM" id="SSF82866">
    <property type="entry name" value="Multidrug efflux transporter AcrB transmembrane domain"/>
    <property type="match status" value="2"/>
</dbReference>
<dbReference type="PROSITE" id="PS50156">
    <property type="entry name" value="SSD"/>
    <property type="match status" value="1"/>
</dbReference>
<feature type="transmembrane region" description="Helical" evidence="2">
    <location>
        <begin position="362"/>
        <end position="384"/>
    </location>
</feature>
<feature type="transmembrane region" description="Helical" evidence="2">
    <location>
        <begin position="734"/>
        <end position="760"/>
    </location>
</feature>
<keyword evidence="5" id="KW-1185">Reference proteome</keyword>
<dbReference type="AlphaFoldDB" id="A0AA39M087"/>
<dbReference type="InterPro" id="IPR053958">
    <property type="entry name" value="HMGCR/SNAP/NPC1-like_SSD"/>
</dbReference>
<feature type="transmembrane region" description="Helical" evidence="2">
    <location>
        <begin position="292"/>
        <end position="315"/>
    </location>
</feature>
<dbReference type="GO" id="GO:0018996">
    <property type="term" value="P:molting cycle, collagen and cuticulin-based cuticle"/>
    <property type="evidence" value="ECO:0007669"/>
    <property type="project" value="TreeGrafter"/>
</dbReference>
<evidence type="ECO:0000259" key="3">
    <source>
        <dbReference type="PROSITE" id="PS50156"/>
    </source>
</evidence>
<comment type="caution">
    <text evidence="4">The sequence shown here is derived from an EMBL/GenBank/DDBJ whole genome shotgun (WGS) entry which is preliminary data.</text>
</comment>
<reference evidence="4" key="1">
    <citation type="submission" date="2023-06" db="EMBL/GenBank/DDBJ databases">
        <title>Genomic analysis of the entomopathogenic nematode Steinernema hermaphroditum.</title>
        <authorList>
            <person name="Schwarz E.M."/>
            <person name="Heppert J.K."/>
            <person name="Baniya A."/>
            <person name="Schwartz H.T."/>
            <person name="Tan C.-H."/>
            <person name="Antoshechkin I."/>
            <person name="Sternberg P.W."/>
            <person name="Goodrich-Blair H."/>
            <person name="Dillman A.R."/>
        </authorList>
    </citation>
    <scope>NUCLEOTIDE SEQUENCE</scope>
    <source>
        <strain evidence="4">PS9179</strain>
        <tissue evidence="4">Whole animal</tissue>
    </source>
</reference>
<feature type="transmembrane region" description="Helical" evidence="2">
    <location>
        <begin position="682"/>
        <end position="701"/>
    </location>
</feature>
<keyword evidence="2" id="KW-0472">Membrane</keyword>
<dbReference type="PANTHER" id="PTHR10796">
    <property type="entry name" value="PATCHED-RELATED"/>
    <property type="match status" value="1"/>
</dbReference>
<accession>A0AA39M087</accession>
<gene>
    <name evidence="4" type="ORF">QR680_012148</name>
</gene>
<evidence type="ECO:0000313" key="5">
    <source>
        <dbReference type="Proteomes" id="UP001175271"/>
    </source>
</evidence>
<feature type="transmembrane region" description="Helical" evidence="2">
    <location>
        <begin position="708"/>
        <end position="728"/>
    </location>
</feature>
<evidence type="ECO:0000256" key="2">
    <source>
        <dbReference type="SAM" id="Phobius"/>
    </source>
</evidence>
<dbReference type="Proteomes" id="UP001175271">
    <property type="component" value="Unassembled WGS sequence"/>
</dbReference>